<accession>A0A815P3C3</accession>
<sequence>MPLENQLL</sequence>
<feature type="non-terminal residue" evidence="1">
    <location>
        <position position="8"/>
    </location>
</feature>
<comment type="caution">
    <text evidence="1">The sequence shown here is derived from an EMBL/GenBank/DDBJ whole genome shotgun (WGS) entry which is preliminary data.</text>
</comment>
<gene>
    <name evidence="1" type="ORF">RFH988_LOCUS36447</name>
</gene>
<protein>
    <submittedName>
        <fullName evidence="1">Uncharacterized protein</fullName>
    </submittedName>
</protein>
<name>A0A815P3C3_9BILA</name>
<organism evidence="1 2">
    <name type="scientific">Rotaria sordida</name>
    <dbReference type="NCBI Taxonomy" id="392033"/>
    <lineage>
        <taxon>Eukaryota</taxon>
        <taxon>Metazoa</taxon>
        <taxon>Spiralia</taxon>
        <taxon>Gnathifera</taxon>
        <taxon>Rotifera</taxon>
        <taxon>Eurotatoria</taxon>
        <taxon>Bdelloidea</taxon>
        <taxon>Philodinida</taxon>
        <taxon>Philodinidae</taxon>
        <taxon>Rotaria</taxon>
    </lineage>
</organism>
<dbReference type="Proteomes" id="UP000663882">
    <property type="component" value="Unassembled WGS sequence"/>
</dbReference>
<evidence type="ECO:0000313" key="2">
    <source>
        <dbReference type="Proteomes" id="UP000663882"/>
    </source>
</evidence>
<dbReference type="EMBL" id="CAJNOO010006285">
    <property type="protein sequence ID" value="CAF1443592.1"/>
    <property type="molecule type" value="Genomic_DNA"/>
</dbReference>
<proteinExistence type="predicted"/>
<reference evidence="1" key="1">
    <citation type="submission" date="2021-02" db="EMBL/GenBank/DDBJ databases">
        <authorList>
            <person name="Nowell W R."/>
        </authorList>
    </citation>
    <scope>NUCLEOTIDE SEQUENCE</scope>
</reference>
<evidence type="ECO:0000313" key="1">
    <source>
        <dbReference type="EMBL" id="CAF1443592.1"/>
    </source>
</evidence>